<name>A0A9Q1IS28_SYNKA</name>
<dbReference type="EMBL" id="JAINUF010000009">
    <property type="protein sequence ID" value="KAJ8350152.1"/>
    <property type="molecule type" value="Genomic_DNA"/>
</dbReference>
<protein>
    <submittedName>
        <fullName evidence="2">Uncharacterized protein</fullName>
    </submittedName>
</protein>
<feature type="region of interest" description="Disordered" evidence="1">
    <location>
        <begin position="61"/>
        <end position="92"/>
    </location>
</feature>
<reference evidence="2" key="1">
    <citation type="journal article" date="2023" name="Science">
        <title>Genome structures resolve the early diversification of teleost fishes.</title>
        <authorList>
            <person name="Parey E."/>
            <person name="Louis A."/>
            <person name="Montfort J."/>
            <person name="Bouchez O."/>
            <person name="Roques C."/>
            <person name="Iampietro C."/>
            <person name="Lluch J."/>
            <person name="Castinel A."/>
            <person name="Donnadieu C."/>
            <person name="Desvignes T."/>
            <person name="Floi Bucao C."/>
            <person name="Jouanno E."/>
            <person name="Wen M."/>
            <person name="Mejri S."/>
            <person name="Dirks R."/>
            <person name="Jansen H."/>
            <person name="Henkel C."/>
            <person name="Chen W.J."/>
            <person name="Zahm M."/>
            <person name="Cabau C."/>
            <person name="Klopp C."/>
            <person name="Thompson A.W."/>
            <person name="Robinson-Rechavi M."/>
            <person name="Braasch I."/>
            <person name="Lecointre G."/>
            <person name="Bobe J."/>
            <person name="Postlethwait J.H."/>
            <person name="Berthelot C."/>
            <person name="Roest Crollius H."/>
            <person name="Guiguen Y."/>
        </authorList>
    </citation>
    <scope>NUCLEOTIDE SEQUENCE</scope>
    <source>
        <strain evidence="2">WJC10195</strain>
    </source>
</reference>
<evidence type="ECO:0000313" key="2">
    <source>
        <dbReference type="EMBL" id="KAJ8350152.1"/>
    </source>
</evidence>
<comment type="caution">
    <text evidence="2">The sequence shown here is derived from an EMBL/GenBank/DDBJ whole genome shotgun (WGS) entry which is preliminary data.</text>
</comment>
<dbReference type="AlphaFoldDB" id="A0A9Q1IS28"/>
<evidence type="ECO:0000256" key="1">
    <source>
        <dbReference type="SAM" id="MobiDB-lite"/>
    </source>
</evidence>
<keyword evidence="3" id="KW-1185">Reference proteome</keyword>
<organism evidence="2 3">
    <name type="scientific">Synaphobranchus kaupii</name>
    <name type="common">Kaup's arrowtooth eel</name>
    <dbReference type="NCBI Taxonomy" id="118154"/>
    <lineage>
        <taxon>Eukaryota</taxon>
        <taxon>Metazoa</taxon>
        <taxon>Chordata</taxon>
        <taxon>Craniata</taxon>
        <taxon>Vertebrata</taxon>
        <taxon>Euteleostomi</taxon>
        <taxon>Actinopterygii</taxon>
        <taxon>Neopterygii</taxon>
        <taxon>Teleostei</taxon>
        <taxon>Anguilliformes</taxon>
        <taxon>Synaphobranchidae</taxon>
        <taxon>Synaphobranchus</taxon>
    </lineage>
</organism>
<evidence type="ECO:0000313" key="3">
    <source>
        <dbReference type="Proteomes" id="UP001152622"/>
    </source>
</evidence>
<sequence>MGEYHSKSPGWDRRHGDSPSAVVLGWGRWIGENLEADLSPSLEARRQKKNDRRVIMTWLDGRGGETETSGQPSHHTGHHSGHQARGTADAPRPLNHKLAVNRYGFGRLKPFARYTTVSQPTEQIILVLRHCAHSEKGRHLQHEKQMEPYFRSRTPVNACPHLPARAPPFSSSINHIFVHAPFVVPERKLVVEKEVRTRRSRTAALLSQTHRADARAQLVSVSVPLNSQALVT</sequence>
<gene>
    <name evidence="2" type="ORF">SKAU_G00252820</name>
</gene>
<accession>A0A9Q1IS28</accession>
<proteinExistence type="predicted"/>
<dbReference type="Proteomes" id="UP001152622">
    <property type="component" value="Chromosome 9"/>
</dbReference>